<dbReference type="GO" id="GO:0003700">
    <property type="term" value="F:DNA-binding transcription factor activity"/>
    <property type="evidence" value="ECO:0007669"/>
    <property type="project" value="InterPro"/>
</dbReference>
<dbReference type="GO" id="GO:0003677">
    <property type="term" value="F:DNA binding"/>
    <property type="evidence" value="ECO:0007669"/>
    <property type="project" value="UniProtKB-KW"/>
</dbReference>
<keyword evidence="6" id="KW-0539">Nucleus</keyword>
<organism evidence="10 11">
    <name type="scientific">Dioscorea zingiberensis</name>
    <dbReference type="NCBI Taxonomy" id="325984"/>
    <lineage>
        <taxon>Eukaryota</taxon>
        <taxon>Viridiplantae</taxon>
        <taxon>Streptophyta</taxon>
        <taxon>Embryophyta</taxon>
        <taxon>Tracheophyta</taxon>
        <taxon>Spermatophyta</taxon>
        <taxon>Magnoliopsida</taxon>
        <taxon>Liliopsida</taxon>
        <taxon>Dioscoreales</taxon>
        <taxon>Dioscoreaceae</taxon>
        <taxon>Dioscorea</taxon>
    </lineage>
</organism>
<dbReference type="PROSITE" id="PS51032">
    <property type="entry name" value="AP2_ERF"/>
    <property type="match status" value="1"/>
</dbReference>
<comment type="similarity">
    <text evidence="7">Belongs to the AP2/ERF transcription factor family. ERF subfamily.</text>
</comment>
<dbReference type="PANTHER" id="PTHR31839:SF42">
    <property type="entry name" value="DEHYDRATION-RESPONSIVE ELEMENT-BINDING PROTEIN 1F"/>
    <property type="match status" value="1"/>
</dbReference>
<evidence type="ECO:0000256" key="2">
    <source>
        <dbReference type="ARBA" id="ARBA00023015"/>
    </source>
</evidence>
<dbReference type="EMBL" id="JAGGNH010000005">
    <property type="protein sequence ID" value="KAJ0973442.1"/>
    <property type="molecule type" value="Genomic_DNA"/>
</dbReference>
<evidence type="ECO:0000256" key="1">
    <source>
        <dbReference type="ARBA" id="ARBA00004123"/>
    </source>
</evidence>
<dbReference type="InterPro" id="IPR036955">
    <property type="entry name" value="AP2/ERF_dom_sf"/>
</dbReference>
<evidence type="ECO:0000256" key="5">
    <source>
        <dbReference type="ARBA" id="ARBA00023163"/>
    </source>
</evidence>
<dbReference type="GO" id="GO:0005634">
    <property type="term" value="C:nucleus"/>
    <property type="evidence" value="ECO:0007669"/>
    <property type="project" value="UniProtKB-SubCell"/>
</dbReference>
<reference evidence="10" key="2">
    <citation type="journal article" date="2022" name="Hortic Res">
        <title>The genome of Dioscorea zingiberensis sheds light on the biosynthesis, origin and evolution of the medicinally important diosgenin saponins.</title>
        <authorList>
            <person name="Li Y."/>
            <person name="Tan C."/>
            <person name="Li Z."/>
            <person name="Guo J."/>
            <person name="Li S."/>
            <person name="Chen X."/>
            <person name="Wang C."/>
            <person name="Dai X."/>
            <person name="Yang H."/>
            <person name="Song W."/>
            <person name="Hou L."/>
            <person name="Xu J."/>
            <person name="Tong Z."/>
            <person name="Xu A."/>
            <person name="Yuan X."/>
            <person name="Wang W."/>
            <person name="Yang Q."/>
            <person name="Chen L."/>
            <person name="Sun Z."/>
            <person name="Wang K."/>
            <person name="Pan B."/>
            <person name="Chen J."/>
            <person name="Bao Y."/>
            <person name="Liu F."/>
            <person name="Qi X."/>
            <person name="Gang D.R."/>
            <person name="Wen J."/>
            <person name="Li J."/>
        </authorList>
    </citation>
    <scope>NUCLEOTIDE SEQUENCE</scope>
    <source>
        <strain evidence="10">Dzin_1.0</strain>
    </source>
</reference>
<feature type="domain" description="AP2/ERF" evidence="9">
    <location>
        <begin position="47"/>
        <end position="105"/>
    </location>
</feature>
<evidence type="ECO:0000313" key="10">
    <source>
        <dbReference type="EMBL" id="KAJ0973442.1"/>
    </source>
</evidence>
<keyword evidence="2" id="KW-0805">Transcription regulation</keyword>
<dbReference type="OrthoDB" id="676764at2759"/>
<keyword evidence="11" id="KW-1185">Reference proteome</keyword>
<dbReference type="PRINTS" id="PR00367">
    <property type="entry name" value="ETHRSPELEMNT"/>
</dbReference>
<dbReference type="InterPro" id="IPR001471">
    <property type="entry name" value="AP2/ERF_dom"/>
</dbReference>
<evidence type="ECO:0000256" key="3">
    <source>
        <dbReference type="ARBA" id="ARBA00023125"/>
    </source>
</evidence>
<name>A0A9D5HEN8_9LILI</name>
<evidence type="ECO:0000256" key="6">
    <source>
        <dbReference type="ARBA" id="ARBA00023242"/>
    </source>
</evidence>
<dbReference type="PANTHER" id="PTHR31839">
    <property type="entry name" value="DEHYDRATION-RESPONSIVE ELEMENT-BINDING PROTEIN 1D"/>
    <property type="match status" value="1"/>
</dbReference>
<feature type="compositionally biased region" description="Pro residues" evidence="8">
    <location>
        <begin position="144"/>
        <end position="153"/>
    </location>
</feature>
<protein>
    <recommendedName>
        <fullName evidence="9">AP2/ERF domain-containing protein</fullName>
    </recommendedName>
</protein>
<dbReference type="Pfam" id="PF00847">
    <property type="entry name" value="AP2"/>
    <property type="match status" value="1"/>
</dbReference>
<evidence type="ECO:0000256" key="4">
    <source>
        <dbReference type="ARBA" id="ARBA00023159"/>
    </source>
</evidence>
<accession>A0A9D5HEN8</accession>
<dbReference type="AlphaFoldDB" id="A0A9D5HEN8"/>
<dbReference type="InterPro" id="IPR016177">
    <property type="entry name" value="DNA-bd_dom_sf"/>
</dbReference>
<feature type="region of interest" description="Disordered" evidence="8">
    <location>
        <begin position="129"/>
        <end position="153"/>
    </location>
</feature>
<feature type="region of interest" description="Disordered" evidence="8">
    <location>
        <begin position="1"/>
        <end position="41"/>
    </location>
</feature>
<feature type="compositionally biased region" description="Basic residues" evidence="8">
    <location>
        <begin position="31"/>
        <end position="41"/>
    </location>
</feature>
<comment type="caution">
    <text evidence="10">The sequence shown here is derived from an EMBL/GenBank/DDBJ whole genome shotgun (WGS) entry which is preliminary data.</text>
</comment>
<proteinExistence type="inferred from homology"/>
<keyword evidence="3" id="KW-0238">DNA-binding</keyword>
<dbReference type="SMART" id="SM00380">
    <property type="entry name" value="AP2"/>
    <property type="match status" value="1"/>
</dbReference>
<feature type="compositionally biased region" description="Low complexity" evidence="8">
    <location>
        <begin position="1"/>
        <end position="30"/>
    </location>
</feature>
<evidence type="ECO:0000256" key="8">
    <source>
        <dbReference type="SAM" id="MobiDB-lite"/>
    </source>
</evidence>
<keyword evidence="5" id="KW-0804">Transcription</keyword>
<dbReference type="Gene3D" id="3.30.730.10">
    <property type="entry name" value="AP2/ERF domain"/>
    <property type="match status" value="1"/>
</dbReference>
<gene>
    <name evidence="10" type="ORF">J5N97_021401</name>
</gene>
<dbReference type="Proteomes" id="UP001085076">
    <property type="component" value="Miscellaneous, Linkage group lg05"/>
</dbReference>
<evidence type="ECO:0000256" key="7">
    <source>
        <dbReference type="ARBA" id="ARBA00024343"/>
    </source>
</evidence>
<evidence type="ECO:0000313" key="11">
    <source>
        <dbReference type="Proteomes" id="UP001085076"/>
    </source>
</evidence>
<keyword evidence="4" id="KW-0010">Activator</keyword>
<sequence length="225" mass="25282">MDVQEPSPSSTSSSSNEHDSSTTPSTSATTPKRKTGRKKFRETRHPVYCGVRHRNGGDKWVCEIREPCTKNRIWLGTYPTPELAARAYDVAAIALRGRSARLNFPDSSWALPRAHSTSPCDIRRAVSQISDSTDQKPEKLPSPSQQPPQLPPPALEVFVDEEELFNMPGLLNQMAEGMLLTPPGMKQEVNWDGMDWDMEFSLERITYQRGTRRGKGGLSGWLERR</sequence>
<reference evidence="10" key="1">
    <citation type="submission" date="2021-03" db="EMBL/GenBank/DDBJ databases">
        <authorList>
            <person name="Li Z."/>
            <person name="Yang C."/>
        </authorList>
    </citation>
    <scope>NUCLEOTIDE SEQUENCE</scope>
    <source>
        <strain evidence="10">Dzin_1.0</strain>
        <tissue evidence="10">Leaf</tissue>
    </source>
</reference>
<dbReference type="SUPFAM" id="SSF54171">
    <property type="entry name" value="DNA-binding domain"/>
    <property type="match status" value="1"/>
</dbReference>
<evidence type="ECO:0000259" key="9">
    <source>
        <dbReference type="PROSITE" id="PS51032"/>
    </source>
</evidence>
<comment type="subcellular location">
    <subcellularLocation>
        <location evidence="1">Nucleus</location>
    </subcellularLocation>
</comment>
<dbReference type="CDD" id="cd00018">
    <property type="entry name" value="AP2"/>
    <property type="match status" value="1"/>
</dbReference>
<dbReference type="InterPro" id="IPR045277">
    <property type="entry name" value="DRE1A-I"/>
</dbReference>